<proteinExistence type="predicted"/>
<dbReference type="EMBL" id="MDBS01000020">
    <property type="protein sequence ID" value="PMP30522.1"/>
    <property type="molecule type" value="Genomic_DNA"/>
</dbReference>
<gene>
    <name evidence="2" type="ORF">BCS90_14570</name>
</gene>
<keyword evidence="1" id="KW-0812">Transmembrane</keyword>
<name>A0A7Z1S435_9VIBR</name>
<dbReference type="Pfam" id="PF05309">
    <property type="entry name" value="TraE"/>
    <property type="match status" value="1"/>
</dbReference>
<evidence type="ECO:0000313" key="2">
    <source>
        <dbReference type="EMBL" id="PMP30522.1"/>
    </source>
</evidence>
<evidence type="ECO:0000256" key="1">
    <source>
        <dbReference type="SAM" id="Phobius"/>
    </source>
</evidence>
<keyword evidence="1" id="KW-1133">Transmembrane helix</keyword>
<accession>A0A7Z1S435</accession>
<protein>
    <submittedName>
        <fullName evidence="2">Type IV conjugative transfer system protein TraE</fullName>
    </submittedName>
</protein>
<dbReference type="NCBIfam" id="TIGR02761">
    <property type="entry name" value="TraE_TIGR"/>
    <property type="match status" value="1"/>
</dbReference>
<keyword evidence="1" id="KW-0472">Membrane</keyword>
<dbReference type="InterPro" id="IPR007973">
    <property type="entry name" value="Pilus_assembly_TraE"/>
</dbReference>
<sequence length="184" mass="20886">MESNNREIFASVSRGVNALLFVVVLGLVIAVSGLGWTTYYLVTHKSRTISPPVISQAFSVSDKGVDESYLTQMAEYFVYLRFNVTPASVDRKFAELSEYANESNWTKFRPVLVKELEFIKDNNVSSQLDVTAIQANVESMLVQVKGTLQKNVGIRALEGEEQTYLVQMSYRYGFLQLDYIKREQ</sequence>
<feature type="transmembrane region" description="Helical" evidence="1">
    <location>
        <begin position="20"/>
        <end position="42"/>
    </location>
</feature>
<comment type="caution">
    <text evidence="2">The sequence shown here is derived from an EMBL/GenBank/DDBJ whole genome shotgun (WGS) entry which is preliminary data.</text>
</comment>
<organism evidence="2">
    <name type="scientific">Vibrio cyclitrophicus</name>
    <dbReference type="NCBI Taxonomy" id="47951"/>
    <lineage>
        <taxon>Bacteria</taxon>
        <taxon>Pseudomonadati</taxon>
        <taxon>Pseudomonadota</taxon>
        <taxon>Gammaproteobacteria</taxon>
        <taxon>Vibrionales</taxon>
        <taxon>Vibrionaceae</taxon>
        <taxon>Vibrio</taxon>
    </lineage>
</organism>
<dbReference type="AlphaFoldDB" id="A0A7Z1S435"/>
<reference evidence="2" key="1">
    <citation type="submission" date="2016-07" db="EMBL/GenBank/DDBJ databases">
        <authorList>
            <person name="Kauffman K."/>
            <person name="Arevalo P."/>
            <person name="Polz M.F."/>
        </authorList>
    </citation>
    <scope>NUCLEOTIDE SEQUENCE</scope>
    <source>
        <strain evidence="2">10N.222.46.E12</strain>
    </source>
</reference>
<reference evidence="2" key="2">
    <citation type="journal article" date="2018" name="Nature">
        <title>A major lineage of non-tailed dsDNA viruses as unrecognized killers of marine bacteria.</title>
        <authorList>
            <person name="Kauffman K.M."/>
            <person name="Hussain F.A."/>
            <person name="Yang J."/>
            <person name="Arevalo P."/>
            <person name="Brown J.M."/>
            <person name="Chang W.K."/>
            <person name="VanInsberghe D."/>
            <person name="Elsherbini J."/>
            <person name="Sharma R.S."/>
            <person name="Cutler M.B."/>
            <person name="Kelly L."/>
            <person name="Polz M.F."/>
        </authorList>
    </citation>
    <scope>NUCLEOTIDE SEQUENCE</scope>
    <source>
        <strain evidence="2">10N.222.46.E12</strain>
    </source>
</reference>
<dbReference type="RefSeq" id="WP_154723952.1">
    <property type="nucleotide sequence ID" value="NZ_CP170597.1"/>
</dbReference>